<organism evidence="1 2">
    <name type="scientific">Xylaria curta</name>
    <dbReference type="NCBI Taxonomy" id="42375"/>
    <lineage>
        <taxon>Eukaryota</taxon>
        <taxon>Fungi</taxon>
        <taxon>Dikarya</taxon>
        <taxon>Ascomycota</taxon>
        <taxon>Pezizomycotina</taxon>
        <taxon>Sordariomycetes</taxon>
        <taxon>Xylariomycetidae</taxon>
        <taxon>Xylariales</taxon>
        <taxon>Xylariaceae</taxon>
        <taxon>Xylaria</taxon>
    </lineage>
</organism>
<gene>
    <name evidence="1" type="ORF">NUW58_g1330</name>
</gene>
<keyword evidence="2" id="KW-1185">Reference proteome</keyword>
<name>A0ACC1PLV9_9PEZI</name>
<sequence length="186" mass="20780">MAISSSHFKTADDNSDSSSSLSDFLPSQAPDRQRVHIVRAKRGDELRIGELTCRVMEDGTRTENRFGALEFTIPPGTTMSDLHYHGMHDETFLVMQGSIKVRAGGKTTEAKAGDYIVMPAREPHAISNASDADAVVFNTFTPAHYINYFKMLANMQRHRPKEMLNEREIEHAMARYATMYGVGPAK</sequence>
<dbReference type="Proteomes" id="UP001143856">
    <property type="component" value="Unassembled WGS sequence"/>
</dbReference>
<protein>
    <submittedName>
        <fullName evidence="1">Uncharacterized protein</fullName>
    </submittedName>
</protein>
<evidence type="ECO:0000313" key="1">
    <source>
        <dbReference type="EMBL" id="KAJ2995247.1"/>
    </source>
</evidence>
<evidence type="ECO:0000313" key="2">
    <source>
        <dbReference type="Proteomes" id="UP001143856"/>
    </source>
</evidence>
<comment type="caution">
    <text evidence="1">The sequence shown here is derived from an EMBL/GenBank/DDBJ whole genome shotgun (WGS) entry which is preliminary data.</text>
</comment>
<reference evidence="1" key="1">
    <citation type="submission" date="2022-10" db="EMBL/GenBank/DDBJ databases">
        <title>Genome Sequence of Xylaria curta.</title>
        <authorList>
            <person name="Buettner E."/>
        </authorList>
    </citation>
    <scope>NUCLEOTIDE SEQUENCE</scope>
    <source>
        <strain evidence="1">Babe10</strain>
    </source>
</reference>
<accession>A0ACC1PLV9</accession>
<dbReference type="EMBL" id="JAPDGR010000141">
    <property type="protein sequence ID" value="KAJ2995247.1"/>
    <property type="molecule type" value="Genomic_DNA"/>
</dbReference>
<proteinExistence type="predicted"/>